<organism evidence="2 3">
    <name type="scientific">Methanobrevibacter ruminantium (strain ATCC 35063 / DSM 1093 / JCM 13430 / OCM 146 / M1)</name>
    <name type="common">Methanobacterium ruminantium</name>
    <dbReference type="NCBI Taxonomy" id="634498"/>
    <lineage>
        <taxon>Archaea</taxon>
        <taxon>Methanobacteriati</taxon>
        <taxon>Methanobacteriota</taxon>
        <taxon>Methanomada group</taxon>
        <taxon>Methanobacteria</taxon>
        <taxon>Methanobacteriales</taxon>
        <taxon>Methanobacteriaceae</taxon>
        <taxon>Methanobrevibacter</taxon>
    </lineage>
</organism>
<evidence type="ECO:0000313" key="2">
    <source>
        <dbReference type="EMBL" id="ADC47193.1"/>
    </source>
</evidence>
<feature type="transmembrane region" description="Helical" evidence="1">
    <location>
        <begin position="36"/>
        <end position="52"/>
    </location>
</feature>
<keyword evidence="1" id="KW-1133">Transmembrane helix</keyword>
<dbReference type="RefSeq" id="WP_012956142.1">
    <property type="nucleotide sequence ID" value="NC_013790.1"/>
</dbReference>
<keyword evidence="1" id="KW-0812">Transmembrane</keyword>
<dbReference type="KEGG" id="mru:mru_1343"/>
<reference evidence="2 3" key="1">
    <citation type="journal article" date="2010" name="PLoS ONE">
        <title>The genome sequence of the rumen methanogen Methanobrevibacter ruminantium reveals new possibilities for controlling ruminant methane emissions.</title>
        <authorList>
            <person name="Leahy S.C."/>
            <person name="Kelly W.J."/>
            <person name="Altermann E."/>
            <person name="Ronimus R.S."/>
            <person name="Yeoman C.J."/>
            <person name="Pacheco D.M."/>
            <person name="Li D."/>
            <person name="Kong Z."/>
            <person name="McTavish S."/>
            <person name="Sang C."/>
            <person name="Lambie S.C."/>
            <person name="Janssen P.H."/>
            <person name="Dey D."/>
            <person name="Attwood G.T."/>
        </authorList>
    </citation>
    <scope>NUCLEOTIDE SEQUENCE [LARGE SCALE GENOMIC DNA]</scope>
    <source>
        <strain evidence="3">ATCC 35063 / DSM 1093 / JCM 13430 / OCM 146 / M1</strain>
    </source>
</reference>
<keyword evidence="3" id="KW-1185">Reference proteome</keyword>
<proteinExistence type="predicted"/>
<name>D3E3T2_METRM</name>
<protein>
    <submittedName>
        <fullName evidence="2">Uncharacterized protein</fullName>
    </submittedName>
</protein>
<evidence type="ECO:0000256" key="1">
    <source>
        <dbReference type="SAM" id="Phobius"/>
    </source>
</evidence>
<sequence>MANLSFINNNFKMIVGILSIILAIVVYFITPPYIEFYLIFVFLIPAIALIVPNDAIKNSRAIGALTFILVIIVAYFAISGMLGAYDVLTNMYVNGLINSTPSTSDISACSNGYLMVLIYALFNIFCGALFFKRTSSIDDVDDEDAF</sequence>
<dbReference type="OrthoDB" id="381638at2157"/>
<dbReference type="HOGENOM" id="CLU_1773220_0_0_2"/>
<accession>D3E3T2</accession>
<dbReference type="EMBL" id="CP001719">
    <property type="protein sequence ID" value="ADC47193.1"/>
    <property type="molecule type" value="Genomic_DNA"/>
</dbReference>
<feature type="transmembrane region" description="Helical" evidence="1">
    <location>
        <begin position="12"/>
        <end position="30"/>
    </location>
</feature>
<dbReference type="GeneID" id="8770994"/>
<dbReference type="PATRIC" id="fig|634498.28.peg.1349"/>
<dbReference type="AlphaFoldDB" id="D3E3T2"/>
<gene>
    <name evidence="2" type="ordered locus">mru_1343</name>
</gene>
<keyword evidence="1" id="KW-0472">Membrane</keyword>
<dbReference type="STRING" id="634498.mru_1343"/>
<dbReference type="Proteomes" id="UP000008680">
    <property type="component" value="Chromosome"/>
</dbReference>
<evidence type="ECO:0000313" key="3">
    <source>
        <dbReference type="Proteomes" id="UP000008680"/>
    </source>
</evidence>
<feature type="transmembrane region" description="Helical" evidence="1">
    <location>
        <begin position="64"/>
        <end position="85"/>
    </location>
</feature>
<feature type="transmembrane region" description="Helical" evidence="1">
    <location>
        <begin position="112"/>
        <end position="131"/>
    </location>
</feature>